<dbReference type="RefSeq" id="WP_057893710.1">
    <property type="nucleotide sequence ID" value="NZ_AYZQ01000001.1"/>
</dbReference>
<dbReference type="PIRSF" id="PIRSF006483">
    <property type="entry name" value="Membrane_protein_YitT"/>
    <property type="match status" value="1"/>
</dbReference>
<dbReference type="InterPro" id="IPR019264">
    <property type="entry name" value="DUF2179"/>
</dbReference>
<feature type="transmembrane region" description="Helical" evidence="6">
    <location>
        <begin position="119"/>
        <end position="137"/>
    </location>
</feature>
<reference evidence="8 9" key="1">
    <citation type="journal article" date="2015" name="Genome Announc.">
        <title>Expanding the biotechnology potential of lactobacilli through comparative genomics of 213 strains and associated genera.</title>
        <authorList>
            <person name="Sun Z."/>
            <person name="Harris H.M."/>
            <person name="McCann A."/>
            <person name="Guo C."/>
            <person name="Argimon S."/>
            <person name="Zhang W."/>
            <person name="Yang X."/>
            <person name="Jeffery I.B."/>
            <person name="Cooney J.C."/>
            <person name="Kagawa T.F."/>
            <person name="Liu W."/>
            <person name="Song Y."/>
            <person name="Salvetti E."/>
            <person name="Wrobel A."/>
            <person name="Rasinkangas P."/>
            <person name="Parkhill J."/>
            <person name="Rea M.C."/>
            <person name="O'Sullivan O."/>
            <person name="Ritari J."/>
            <person name="Douillard F.P."/>
            <person name="Paul Ross R."/>
            <person name="Yang R."/>
            <person name="Briner A.E."/>
            <person name="Felis G.E."/>
            <person name="de Vos W.M."/>
            <person name="Barrangou R."/>
            <person name="Klaenhammer T.R."/>
            <person name="Caufield P.W."/>
            <person name="Cui Y."/>
            <person name="Zhang H."/>
            <person name="O'Toole P.W."/>
        </authorList>
    </citation>
    <scope>NUCLEOTIDE SEQUENCE [LARGE SCALE GENOMIC DNA]</scope>
    <source>
        <strain evidence="8 9">DSM 23927</strain>
    </source>
</reference>
<gene>
    <name evidence="8" type="ORF">FC34_GL000399</name>
</gene>
<dbReference type="PATRIC" id="fig|1423727.3.peg.401"/>
<dbReference type="InterPro" id="IPR003740">
    <property type="entry name" value="YitT"/>
</dbReference>
<feature type="transmembrane region" description="Helical" evidence="6">
    <location>
        <begin position="87"/>
        <end position="107"/>
    </location>
</feature>
<evidence type="ECO:0000256" key="2">
    <source>
        <dbReference type="ARBA" id="ARBA00022475"/>
    </source>
</evidence>
<evidence type="ECO:0000313" key="9">
    <source>
        <dbReference type="Proteomes" id="UP000051672"/>
    </source>
</evidence>
<dbReference type="PANTHER" id="PTHR33545">
    <property type="entry name" value="UPF0750 MEMBRANE PROTEIN YITT-RELATED"/>
    <property type="match status" value="1"/>
</dbReference>
<evidence type="ECO:0000256" key="6">
    <source>
        <dbReference type="SAM" id="Phobius"/>
    </source>
</evidence>
<evidence type="ECO:0000256" key="5">
    <source>
        <dbReference type="ARBA" id="ARBA00023136"/>
    </source>
</evidence>
<dbReference type="InterPro" id="IPR051461">
    <property type="entry name" value="UPF0750_membrane"/>
</dbReference>
<dbReference type="EMBL" id="AYZQ01000001">
    <property type="protein sequence ID" value="KRM72689.1"/>
    <property type="molecule type" value="Genomic_DNA"/>
</dbReference>
<protein>
    <submittedName>
        <fullName evidence="8">Integral inner membrane protein</fullName>
    </submittedName>
</protein>
<organism evidence="8 9">
    <name type="scientific">Lacticaseibacillus brantae DSM 23927</name>
    <dbReference type="NCBI Taxonomy" id="1423727"/>
    <lineage>
        <taxon>Bacteria</taxon>
        <taxon>Bacillati</taxon>
        <taxon>Bacillota</taxon>
        <taxon>Bacilli</taxon>
        <taxon>Lactobacillales</taxon>
        <taxon>Lactobacillaceae</taxon>
        <taxon>Lacticaseibacillus</taxon>
    </lineage>
</organism>
<feature type="transmembrane region" description="Helical" evidence="6">
    <location>
        <begin position="60"/>
        <end position="81"/>
    </location>
</feature>
<keyword evidence="3 6" id="KW-0812">Transmembrane</keyword>
<dbReference type="GO" id="GO:0005886">
    <property type="term" value="C:plasma membrane"/>
    <property type="evidence" value="ECO:0007669"/>
    <property type="project" value="UniProtKB-SubCell"/>
</dbReference>
<sequence length="306" mass="32811">MKLTAYSANDTVKKIGVAILSGLLSAIALNFFLIPAKVFSAGLNGVSQLMSLLLQHSFNIGDSTGWFILLFNLPLVILAWFKLGHEFTIFTSLTSLSISVLAVVLPVETLSTNPLMNAIFGGVLTGIGVGIAMRYGFSTGGMDIISLVLSKTTGRSVGTLLFATNLLVILAAGLAVQWESAMYTIISIYCMTRLVDTIHTSHQKITAMIVTTHKDDVIKAISDELIRGITVVDSKGGFTGASNTTLLVVITRFELYNLTQATLSVDPGAFINIMNTIDVVGEFLTNDQQAARKQLQQSASKKSPDE</sequence>
<keyword evidence="5 6" id="KW-0472">Membrane</keyword>
<evidence type="ECO:0000313" key="8">
    <source>
        <dbReference type="EMBL" id="KRM72689.1"/>
    </source>
</evidence>
<feature type="domain" description="DUF2179" evidence="7">
    <location>
        <begin position="227"/>
        <end position="281"/>
    </location>
</feature>
<dbReference type="Pfam" id="PF10035">
    <property type="entry name" value="DUF2179"/>
    <property type="match status" value="1"/>
</dbReference>
<comment type="subcellular location">
    <subcellularLocation>
        <location evidence="1">Cell membrane</location>
        <topology evidence="1">Multi-pass membrane protein</topology>
    </subcellularLocation>
</comment>
<accession>A0A0R2AZE3</accession>
<dbReference type="Gene3D" id="3.30.70.120">
    <property type="match status" value="1"/>
</dbReference>
<dbReference type="STRING" id="1423727.FC34_GL000399"/>
<evidence type="ECO:0000259" key="7">
    <source>
        <dbReference type="Pfam" id="PF10035"/>
    </source>
</evidence>
<proteinExistence type="predicted"/>
<evidence type="ECO:0000256" key="4">
    <source>
        <dbReference type="ARBA" id="ARBA00022989"/>
    </source>
</evidence>
<comment type="caution">
    <text evidence="8">The sequence shown here is derived from an EMBL/GenBank/DDBJ whole genome shotgun (WGS) entry which is preliminary data.</text>
</comment>
<keyword evidence="2" id="KW-1003">Cell membrane</keyword>
<dbReference type="Proteomes" id="UP000051672">
    <property type="component" value="Unassembled WGS sequence"/>
</dbReference>
<feature type="transmembrane region" description="Helical" evidence="6">
    <location>
        <begin position="15"/>
        <end position="39"/>
    </location>
</feature>
<dbReference type="OrthoDB" id="2417289at2"/>
<dbReference type="Pfam" id="PF02588">
    <property type="entry name" value="YitT_membrane"/>
    <property type="match status" value="1"/>
</dbReference>
<dbReference type="AlphaFoldDB" id="A0A0R2AZE3"/>
<dbReference type="InterPro" id="IPR015867">
    <property type="entry name" value="N-reg_PII/ATP_PRibTrfase_C"/>
</dbReference>
<dbReference type="PANTHER" id="PTHR33545:SF5">
    <property type="entry name" value="UPF0750 MEMBRANE PROTEIN YITT"/>
    <property type="match status" value="1"/>
</dbReference>
<evidence type="ECO:0000256" key="1">
    <source>
        <dbReference type="ARBA" id="ARBA00004651"/>
    </source>
</evidence>
<keyword evidence="9" id="KW-1185">Reference proteome</keyword>
<name>A0A0R2AZE3_9LACO</name>
<feature type="transmembrane region" description="Helical" evidence="6">
    <location>
        <begin position="157"/>
        <end position="176"/>
    </location>
</feature>
<keyword evidence="4 6" id="KW-1133">Transmembrane helix</keyword>
<dbReference type="CDD" id="cd16380">
    <property type="entry name" value="YitT_C"/>
    <property type="match status" value="1"/>
</dbReference>
<evidence type="ECO:0000256" key="3">
    <source>
        <dbReference type="ARBA" id="ARBA00022692"/>
    </source>
</evidence>